<reference evidence="8" key="1">
    <citation type="submission" date="2022-03" db="EMBL/GenBank/DDBJ databases">
        <authorList>
            <person name="Martin C."/>
        </authorList>
    </citation>
    <scope>NUCLEOTIDE SEQUENCE</scope>
</reference>
<keyword evidence="5" id="KW-0325">Glycoprotein</keyword>
<evidence type="ECO:0000256" key="2">
    <source>
        <dbReference type="ARBA" id="ARBA00022525"/>
    </source>
</evidence>
<evidence type="ECO:0000313" key="8">
    <source>
        <dbReference type="EMBL" id="CAH1792493.1"/>
    </source>
</evidence>
<dbReference type="PANTHER" id="PTHR24020:SF84">
    <property type="entry name" value="VWFA DOMAIN-CONTAINING PROTEIN"/>
    <property type="match status" value="1"/>
</dbReference>
<comment type="subcellular location">
    <subcellularLocation>
        <location evidence="1">Secreted</location>
    </subcellularLocation>
</comment>
<evidence type="ECO:0000256" key="1">
    <source>
        <dbReference type="ARBA" id="ARBA00004613"/>
    </source>
</evidence>
<evidence type="ECO:0000313" key="9">
    <source>
        <dbReference type="Proteomes" id="UP000749559"/>
    </source>
</evidence>
<feature type="domain" description="VWFA" evidence="7">
    <location>
        <begin position="218"/>
        <end position="386"/>
    </location>
</feature>
<evidence type="ECO:0000256" key="6">
    <source>
        <dbReference type="SAM" id="SignalP"/>
    </source>
</evidence>
<dbReference type="GO" id="GO:0005576">
    <property type="term" value="C:extracellular region"/>
    <property type="evidence" value="ECO:0007669"/>
    <property type="project" value="UniProtKB-SubCell"/>
</dbReference>
<dbReference type="PANTHER" id="PTHR24020">
    <property type="entry name" value="COLLAGEN ALPHA"/>
    <property type="match status" value="1"/>
</dbReference>
<keyword evidence="3 6" id="KW-0732">Signal</keyword>
<gene>
    <name evidence="8" type="ORF">OFUS_LOCUS17451</name>
</gene>
<protein>
    <recommendedName>
        <fullName evidence="7">VWFA domain-containing protein</fullName>
    </recommendedName>
</protein>
<dbReference type="InterPro" id="IPR050525">
    <property type="entry name" value="ECM_Assembly_Org"/>
</dbReference>
<organism evidence="8 9">
    <name type="scientific">Owenia fusiformis</name>
    <name type="common">Polychaete worm</name>
    <dbReference type="NCBI Taxonomy" id="6347"/>
    <lineage>
        <taxon>Eukaryota</taxon>
        <taxon>Metazoa</taxon>
        <taxon>Spiralia</taxon>
        <taxon>Lophotrochozoa</taxon>
        <taxon>Annelida</taxon>
        <taxon>Polychaeta</taxon>
        <taxon>Sedentaria</taxon>
        <taxon>Canalipalpata</taxon>
        <taxon>Sabellida</taxon>
        <taxon>Oweniida</taxon>
        <taxon>Oweniidae</taxon>
        <taxon>Owenia</taxon>
    </lineage>
</organism>
<proteinExistence type="predicted"/>
<accession>A0A8S4PE50</accession>
<feature type="signal peptide" evidence="6">
    <location>
        <begin position="1"/>
        <end position="17"/>
    </location>
</feature>
<dbReference type="CDD" id="cd01472">
    <property type="entry name" value="vWA_collagen"/>
    <property type="match status" value="1"/>
</dbReference>
<dbReference type="InterPro" id="IPR002035">
    <property type="entry name" value="VWF_A"/>
</dbReference>
<evidence type="ECO:0000256" key="5">
    <source>
        <dbReference type="ARBA" id="ARBA00023180"/>
    </source>
</evidence>
<evidence type="ECO:0000259" key="7">
    <source>
        <dbReference type="PROSITE" id="PS50234"/>
    </source>
</evidence>
<dbReference type="OrthoDB" id="687730at2759"/>
<dbReference type="Pfam" id="PF00092">
    <property type="entry name" value="VWA"/>
    <property type="match status" value="2"/>
</dbReference>
<feature type="domain" description="VWFA" evidence="7">
    <location>
        <begin position="28"/>
        <end position="202"/>
    </location>
</feature>
<feature type="chain" id="PRO_5035868670" description="VWFA domain-containing protein" evidence="6">
    <location>
        <begin position="18"/>
        <end position="394"/>
    </location>
</feature>
<comment type="caution">
    <text evidence="8">The sequence shown here is derived from an EMBL/GenBank/DDBJ whole genome shotgun (WGS) entry which is preliminary data.</text>
</comment>
<name>A0A8S4PE50_OWEFU</name>
<dbReference type="Proteomes" id="UP000749559">
    <property type="component" value="Unassembled WGS sequence"/>
</dbReference>
<keyword evidence="2" id="KW-0964">Secreted</keyword>
<keyword evidence="9" id="KW-1185">Reference proteome</keyword>
<sequence>MLLFLLSIASLVSYTYQAKVGCGNNPADIVFVLDSSSSIWPPHYDLMLDFVKKFASDFEVGPDKLQLGVVTYSDNVENQFNLNQHQDDMSLGKAIKAIRQKGGRTNTAAGIRYLYKKSFSKAAGMRDGVPHIGIIITDGVSNDKKDTARAAGEARQSGDLMVMSIGVGRQVNTKELQSIAGPEGNVFEVKNFEALNSIRSLISIKVCKTACGDKSPADVVFMIDSYKSGDSNTKKALNFLGELSKEFEIADDKIQVGLVHQCLVSGFPLSKYHDRESLENDVSNVHVNTFADLMKHLTLRSFTVEEGGRPDAKRIAIAILDTKFPDHGNAVRVAGKAKAQNIEIFVIGVGSGTDYKELTLVASSPADKHVFSVSSYDDLPELTQKIKIHICEDL</sequence>
<dbReference type="EMBL" id="CAIIXF020000008">
    <property type="protein sequence ID" value="CAH1792493.1"/>
    <property type="molecule type" value="Genomic_DNA"/>
</dbReference>
<dbReference type="AlphaFoldDB" id="A0A8S4PE50"/>
<dbReference type="SMART" id="SM00327">
    <property type="entry name" value="VWA"/>
    <property type="match status" value="2"/>
</dbReference>
<dbReference type="Gene3D" id="3.40.50.410">
    <property type="entry name" value="von Willebrand factor, type A domain"/>
    <property type="match status" value="2"/>
</dbReference>
<evidence type="ECO:0000256" key="4">
    <source>
        <dbReference type="ARBA" id="ARBA00022737"/>
    </source>
</evidence>
<dbReference type="FunFam" id="3.40.50.410:FF:000004">
    <property type="entry name" value="collagen alpha-6(VI) chain"/>
    <property type="match status" value="1"/>
</dbReference>
<dbReference type="InterPro" id="IPR036465">
    <property type="entry name" value="vWFA_dom_sf"/>
</dbReference>
<evidence type="ECO:0000256" key="3">
    <source>
        <dbReference type="ARBA" id="ARBA00022729"/>
    </source>
</evidence>
<dbReference type="PROSITE" id="PS50234">
    <property type="entry name" value="VWFA"/>
    <property type="match status" value="2"/>
</dbReference>
<dbReference type="PRINTS" id="PR00453">
    <property type="entry name" value="VWFADOMAIN"/>
</dbReference>
<dbReference type="SUPFAM" id="SSF53300">
    <property type="entry name" value="vWA-like"/>
    <property type="match status" value="2"/>
</dbReference>
<keyword evidence="4" id="KW-0677">Repeat</keyword>